<dbReference type="InterPro" id="IPR011051">
    <property type="entry name" value="RmlC_Cupin_sf"/>
</dbReference>
<dbReference type="PANTHER" id="PTHR36156">
    <property type="entry name" value="SLR2101 PROTEIN"/>
    <property type="match status" value="1"/>
</dbReference>
<dbReference type="InterPro" id="IPR014710">
    <property type="entry name" value="RmlC-like_jellyroll"/>
</dbReference>
<evidence type="ECO:0000313" key="3">
    <source>
        <dbReference type="Proteomes" id="UP000321039"/>
    </source>
</evidence>
<dbReference type="CDD" id="cd02231">
    <property type="entry name" value="cupin_BLL6423-like"/>
    <property type="match status" value="1"/>
</dbReference>
<evidence type="ECO:0000313" key="2">
    <source>
        <dbReference type="EMBL" id="TXS90307.1"/>
    </source>
</evidence>
<dbReference type="Pfam" id="PF07883">
    <property type="entry name" value="Cupin_2"/>
    <property type="match status" value="1"/>
</dbReference>
<name>A0A5C8ZS24_9GAMM</name>
<dbReference type="AlphaFoldDB" id="A0A5C8ZS24"/>
<comment type="caution">
    <text evidence="2">The sequence shown here is derived from an EMBL/GenBank/DDBJ whole genome shotgun (WGS) entry which is preliminary data.</text>
</comment>
<dbReference type="InterPro" id="IPR047142">
    <property type="entry name" value="OryJ/VirC-like"/>
</dbReference>
<sequence length="163" mass="17651">MTQLPPVRRVVTGHNDSGRAVFASDSSFETQLIPSGDARFTLLWTAPDLPVENNDPVDGRERDAGLTLQGGSVIRVVDMLPGQSSPMHRSNSLDYGIVLSGQLELELDDSATTLLGPGDIVIQRGTIHLWRNPSETETCRIVFVLTEATAVEVNGQPLPEVHP</sequence>
<proteinExistence type="predicted"/>
<keyword evidence="3" id="KW-1185">Reference proteome</keyword>
<dbReference type="Gene3D" id="2.60.120.10">
    <property type="entry name" value="Jelly Rolls"/>
    <property type="match status" value="1"/>
</dbReference>
<dbReference type="Gene3D" id="2.20.70.150">
    <property type="match status" value="1"/>
</dbReference>
<reference evidence="2 3" key="1">
    <citation type="submission" date="2019-08" db="EMBL/GenBank/DDBJ databases">
        <title>Parahaliea maris sp. nov., isolated from the surface seawater.</title>
        <authorList>
            <person name="Liu Y."/>
        </authorList>
    </citation>
    <scope>NUCLEOTIDE SEQUENCE [LARGE SCALE GENOMIC DNA]</scope>
    <source>
        <strain evidence="2 3">HSLHS9</strain>
    </source>
</reference>
<feature type="domain" description="Cupin type-2" evidence="1">
    <location>
        <begin position="76"/>
        <end position="144"/>
    </location>
</feature>
<organism evidence="2 3">
    <name type="scientific">Parahaliea maris</name>
    <dbReference type="NCBI Taxonomy" id="2716870"/>
    <lineage>
        <taxon>Bacteria</taxon>
        <taxon>Pseudomonadati</taxon>
        <taxon>Pseudomonadota</taxon>
        <taxon>Gammaproteobacteria</taxon>
        <taxon>Cellvibrionales</taxon>
        <taxon>Halieaceae</taxon>
        <taxon>Parahaliea</taxon>
    </lineage>
</organism>
<evidence type="ECO:0000259" key="1">
    <source>
        <dbReference type="Pfam" id="PF07883"/>
    </source>
</evidence>
<dbReference type="SUPFAM" id="SSF51182">
    <property type="entry name" value="RmlC-like cupins"/>
    <property type="match status" value="1"/>
</dbReference>
<protein>
    <submittedName>
        <fullName evidence="2">Cupin domain-containing protein</fullName>
    </submittedName>
</protein>
<dbReference type="RefSeq" id="WP_148070025.1">
    <property type="nucleotide sequence ID" value="NZ_VRZA01000008.1"/>
</dbReference>
<dbReference type="PANTHER" id="PTHR36156:SF2">
    <property type="entry name" value="CUPIN TYPE-2 DOMAIN-CONTAINING PROTEIN"/>
    <property type="match status" value="1"/>
</dbReference>
<accession>A0A5C8ZS24</accession>
<gene>
    <name evidence="2" type="ORF">FV139_18805</name>
</gene>
<dbReference type="Proteomes" id="UP000321039">
    <property type="component" value="Unassembled WGS sequence"/>
</dbReference>
<dbReference type="InterPro" id="IPR013096">
    <property type="entry name" value="Cupin_2"/>
</dbReference>
<dbReference type="EMBL" id="VRZA01000008">
    <property type="protein sequence ID" value="TXS90307.1"/>
    <property type="molecule type" value="Genomic_DNA"/>
</dbReference>